<name>A0ABW1ZT34_9DEIO</name>
<dbReference type="RefSeq" id="WP_224611138.1">
    <property type="nucleotide sequence ID" value="NZ_JAIQXV010000017.1"/>
</dbReference>
<comment type="caution">
    <text evidence="2">The sequence shown here is derived from an EMBL/GenBank/DDBJ whole genome shotgun (WGS) entry which is preliminary data.</text>
</comment>
<evidence type="ECO:0000313" key="3">
    <source>
        <dbReference type="Proteomes" id="UP001596317"/>
    </source>
</evidence>
<feature type="region of interest" description="Disordered" evidence="1">
    <location>
        <begin position="1"/>
        <end position="41"/>
    </location>
</feature>
<accession>A0ABW1ZT34</accession>
<keyword evidence="3" id="KW-1185">Reference proteome</keyword>
<gene>
    <name evidence="2" type="ORF">ACFP90_25190</name>
</gene>
<organism evidence="2 3">
    <name type="scientific">Deinococcus multiflagellatus</name>
    <dbReference type="NCBI Taxonomy" id="1656887"/>
    <lineage>
        <taxon>Bacteria</taxon>
        <taxon>Thermotogati</taxon>
        <taxon>Deinococcota</taxon>
        <taxon>Deinococci</taxon>
        <taxon>Deinococcales</taxon>
        <taxon>Deinococcaceae</taxon>
        <taxon>Deinococcus</taxon>
    </lineage>
</organism>
<feature type="compositionally biased region" description="Pro residues" evidence="1">
    <location>
        <begin position="19"/>
        <end position="29"/>
    </location>
</feature>
<protein>
    <submittedName>
        <fullName evidence="2">Uncharacterized protein</fullName>
    </submittedName>
</protein>
<evidence type="ECO:0000313" key="2">
    <source>
        <dbReference type="EMBL" id="MFC6663335.1"/>
    </source>
</evidence>
<evidence type="ECO:0000256" key="1">
    <source>
        <dbReference type="SAM" id="MobiDB-lite"/>
    </source>
</evidence>
<sequence length="57" mass="6245">MSQGPRRPKRPEERRPADPEAPPPTPPPQDDVLPPELGIVEPGLDEEGILIDILCRG</sequence>
<proteinExistence type="predicted"/>
<dbReference type="Proteomes" id="UP001596317">
    <property type="component" value="Unassembled WGS sequence"/>
</dbReference>
<dbReference type="EMBL" id="JBHSWB010000003">
    <property type="protein sequence ID" value="MFC6663335.1"/>
    <property type="molecule type" value="Genomic_DNA"/>
</dbReference>
<reference evidence="3" key="1">
    <citation type="journal article" date="2019" name="Int. J. Syst. Evol. Microbiol.">
        <title>The Global Catalogue of Microorganisms (GCM) 10K type strain sequencing project: providing services to taxonomists for standard genome sequencing and annotation.</title>
        <authorList>
            <consortium name="The Broad Institute Genomics Platform"/>
            <consortium name="The Broad Institute Genome Sequencing Center for Infectious Disease"/>
            <person name="Wu L."/>
            <person name="Ma J."/>
        </authorList>
    </citation>
    <scope>NUCLEOTIDE SEQUENCE [LARGE SCALE GENOMIC DNA]</scope>
    <source>
        <strain evidence="3">CCUG 63830</strain>
    </source>
</reference>